<dbReference type="GeneID" id="42179380"/>
<dbReference type="RefSeq" id="WP_015762441.1">
    <property type="nucleotide sequence ID" value="NZ_CP039375.1"/>
</dbReference>
<organism evidence="1 2">
    <name type="scientific">Halomicrobium mukohataei</name>
    <dbReference type="NCBI Taxonomy" id="57705"/>
    <lineage>
        <taxon>Archaea</taxon>
        <taxon>Methanobacteriati</taxon>
        <taxon>Methanobacteriota</taxon>
        <taxon>Stenosarchaea group</taxon>
        <taxon>Halobacteria</taxon>
        <taxon>Halobacteriales</taxon>
        <taxon>Haloarculaceae</taxon>
        <taxon>Halomicrobium</taxon>
    </lineage>
</organism>
<dbReference type="OMA" id="GHCARAT"/>
<dbReference type="EMBL" id="CP039375">
    <property type="protein sequence ID" value="QCD66058.1"/>
    <property type="molecule type" value="Genomic_DNA"/>
</dbReference>
<dbReference type="AlphaFoldDB" id="A0A4D6KC06"/>
<evidence type="ECO:0000313" key="1">
    <source>
        <dbReference type="EMBL" id="QCD66058.1"/>
    </source>
</evidence>
<sequence length="185" mass="20597">MDAEERSITAYLEAAAEEVARLPDGSHTIQIGQSLTGWITDVTRESSLYRWLTKEPDPEVMVIDLAETYTVGPFIRLLDRLIPYVERAWNGSVLKRTTARTAELVRDVPIKVASVLFIAVLLAQTIQLLPSIQNEPTTTLGIHAVAWLLALGGLRVDWTLEELSQSRVGRLTRALLEPPEPPDDD</sequence>
<name>A0A4D6KC06_9EURY</name>
<proteinExistence type="predicted"/>
<accession>A0A4D6KC06</accession>
<gene>
    <name evidence="1" type="ORF">E5139_10550</name>
</gene>
<evidence type="ECO:0000313" key="2">
    <source>
        <dbReference type="Proteomes" id="UP000297053"/>
    </source>
</evidence>
<dbReference type="KEGG" id="halz:E5139_10550"/>
<reference evidence="1 2" key="2">
    <citation type="submission" date="2019-04" db="EMBL/GenBank/DDBJ databases">
        <authorList>
            <person name="Yang S."/>
            <person name="Wei W."/>
        </authorList>
    </citation>
    <scope>NUCLEOTIDE SEQUENCE [LARGE SCALE GENOMIC DNA]</scope>
    <source>
        <strain evidence="2">ZP60</strain>
    </source>
</reference>
<dbReference type="Proteomes" id="UP000297053">
    <property type="component" value="Chromosome"/>
</dbReference>
<reference evidence="1 2" key="1">
    <citation type="submission" date="2019-04" db="EMBL/GenBank/DDBJ databases">
        <title>Complete genome sequence of Arthrobacter sp. ZXY-2 associated with effective atrazine degradation and salt adaptation.</title>
        <authorList>
            <person name="Zhao X."/>
        </authorList>
    </citation>
    <scope>NUCLEOTIDE SEQUENCE [LARGE SCALE GENOMIC DNA]</scope>
    <source>
        <strain evidence="2">ZP60</strain>
    </source>
</reference>
<protein>
    <submittedName>
        <fullName evidence="1">Uncharacterized protein</fullName>
    </submittedName>
</protein>